<proteinExistence type="inferred from homology"/>
<evidence type="ECO:0000256" key="2">
    <source>
        <dbReference type="ARBA" id="ARBA00022723"/>
    </source>
</evidence>
<dbReference type="Gene3D" id="3.60.15.10">
    <property type="entry name" value="Ribonuclease Z/Hydroxyacylglutathione hydrolase-like"/>
    <property type="match status" value="1"/>
</dbReference>
<gene>
    <name evidence="6" type="ORF">V3328_09630</name>
</gene>
<dbReference type="PANTHER" id="PTHR42978:SF6">
    <property type="entry name" value="QUORUM-QUENCHING LACTONASE YTNP-RELATED"/>
    <property type="match status" value="1"/>
</dbReference>
<keyword evidence="3" id="KW-0378">Hydrolase</keyword>
<name>A0AAW9RNB4_9HYPH</name>
<dbReference type="RefSeq" id="WP_340329424.1">
    <property type="nucleotide sequence ID" value="NZ_JAZHOF010000003.1"/>
</dbReference>
<protein>
    <submittedName>
        <fullName evidence="6">MBL fold metallo-hydrolase</fullName>
    </submittedName>
</protein>
<dbReference type="PROSITE" id="PS51318">
    <property type="entry name" value="TAT"/>
    <property type="match status" value="1"/>
</dbReference>
<dbReference type="CDD" id="cd07720">
    <property type="entry name" value="OPHC2-like_MBL-fold"/>
    <property type="match status" value="1"/>
</dbReference>
<dbReference type="EMBL" id="JAZHOF010000003">
    <property type="protein sequence ID" value="MEJ8571732.1"/>
    <property type="molecule type" value="Genomic_DNA"/>
</dbReference>
<comment type="caution">
    <text evidence="6">The sequence shown here is derived from an EMBL/GenBank/DDBJ whole genome shotgun (WGS) entry which is preliminary data.</text>
</comment>
<dbReference type="GO" id="GO:0046872">
    <property type="term" value="F:metal ion binding"/>
    <property type="evidence" value="ECO:0007669"/>
    <property type="project" value="UniProtKB-KW"/>
</dbReference>
<dbReference type="InterPro" id="IPR001279">
    <property type="entry name" value="Metallo-B-lactamas"/>
</dbReference>
<evidence type="ECO:0000256" key="4">
    <source>
        <dbReference type="ARBA" id="ARBA00022833"/>
    </source>
</evidence>
<dbReference type="Proteomes" id="UP001378188">
    <property type="component" value="Unassembled WGS sequence"/>
</dbReference>
<reference evidence="6 7" key="1">
    <citation type="submission" date="2024-02" db="EMBL/GenBank/DDBJ databases">
        <title>Genome analysis and characterization of Microbaculum marinisediminis sp. nov., isolated from marine sediment.</title>
        <authorList>
            <person name="Du Z.-J."/>
            <person name="Ye Y.-Q."/>
            <person name="Zhang Z.-R."/>
            <person name="Yuan S.-M."/>
            <person name="Zhang X.-Y."/>
        </authorList>
    </citation>
    <scope>NUCLEOTIDE SEQUENCE [LARGE SCALE GENOMIC DNA]</scope>
    <source>
        <strain evidence="6 7">SDUM1044001</strain>
    </source>
</reference>
<comment type="similarity">
    <text evidence="1">Belongs to the metallo-beta-lactamase superfamily.</text>
</comment>
<dbReference type="PANTHER" id="PTHR42978">
    <property type="entry name" value="QUORUM-QUENCHING LACTONASE YTNP-RELATED-RELATED"/>
    <property type="match status" value="1"/>
</dbReference>
<dbReference type="Pfam" id="PF00753">
    <property type="entry name" value="Lactamase_B"/>
    <property type="match status" value="1"/>
</dbReference>
<dbReference type="SMART" id="SM00849">
    <property type="entry name" value="Lactamase_B"/>
    <property type="match status" value="1"/>
</dbReference>
<keyword evidence="7" id="KW-1185">Reference proteome</keyword>
<dbReference type="SUPFAM" id="SSF56281">
    <property type="entry name" value="Metallo-hydrolase/oxidoreductase"/>
    <property type="match status" value="1"/>
</dbReference>
<evidence type="ECO:0000259" key="5">
    <source>
        <dbReference type="SMART" id="SM00849"/>
    </source>
</evidence>
<sequence>MNDQSANPMQITRRNALLATAGAALVPVLGGGLTAPARAAAPMLGATQPQVYRFQLGEFEIATVSDGAVQVDGPHPIFGNDQPAEQVQDYASQNFLPEEKLEISFTPVVINTGNELVLFDTGNGAARRPAAGALASKLEAAGYTPDQVDVVVLTHFHPDHIGGTMEDGKPTFPNARYVTGRTEYDFWSDEAKLGGPMDRVASLTQSNVVTFADKTTFLEDGGEVVSGIRAVAAPGHTPGHMAFLVESGGKPFLIWGDTTNHYVLSLQKPEWHVSFDMDKDEAVRSRKKILDMVAADRIPATGYHMPFPAIGYVEKAGDGYRWVPVSYQLRL</sequence>
<dbReference type="AlphaFoldDB" id="A0AAW9RNB4"/>
<feature type="domain" description="Metallo-beta-lactamase" evidence="5">
    <location>
        <begin position="104"/>
        <end position="303"/>
    </location>
</feature>
<dbReference type="GO" id="GO:0016787">
    <property type="term" value="F:hydrolase activity"/>
    <property type="evidence" value="ECO:0007669"/>
    <property type="project" value="UniProtKB-KW"/>
</dbReference>
<evidence type="ECO:0000313" key="7">
    <source>
        <dbReference type="Proteomes" id="UP001378188"/>
    </source>
</evidence>
<dbReference type="InterPro" id="IPR051013">
    <property type="entry name" value="MBL_superfamily_lactonases"/>
</dbReference>
<keyword evidence="2" id="KW-0479">Metal-binding</keyword>
<accession>A0AAW9RNB4</accession>
<evidence type="ECO:0000256" key="1">
    <source>
        <dbReference type="ARBA" id="ARBA00007749"/>
    </source>
</evidence>
<evidence type="ECO:0000313" key="6">
    <source>
        <dbReference type="EMBL" id="MEJ8571732.1"/>
    </source>
</evidence>
<organism evidence="6 7">
    <name type="scientific">Microbaculum marinum</name>
    <dbReference type="NCBI Taxonomy" id="1764581"/>
    <lineage>
        <taxon>Bacteria</taxon>
        <taxon>Pseudomonadati</taxon>
        <taxon>Pseudomonadota</taxon>
        <taxon>Alphaproteobacteria</taxon>
        <taxon>Hyphomicrobiales</taxon>
        <taxon>Tepidamorphaceae</taxon>
        <taxon>Microbaculum</taxon>
    </lineage>
</organism>
<evidence type="ECO:0000256" key="3">
    <source>
        <dbReference type="ARBA" id="ARBA00022801"/>
    </source>
</evidence>
<dbReference type="InterPro" id="IPR036866">
    <property type="entry name" value="RibonucZ/Hydroxyglut_hydro"/>
</dbReference>
<keyword evidence="4" id="KW-0862">Zinc</keyword>
<dbReference type="InterPro" id="IPR006311">
    <property type="entry name" value="TAT_signal"/>
</dbReference>